<reference evidence="2 3" key="1">
    <citation type="submission" date="2017-06" db="EMBL/GenBank/DDBJ databases">
        <title>Updating the genomic taxonomy and epidemiology of Campylobacter hyointestinalis; discovery in New Zealand farmed ruminants.</title>
        <authorList>
            <person name="Wilkinson D.A."/>
            <person name="Fayaz A."/>
            <person name="Biggs P.J."/>
            <person name="Midwinter A.C."/>
        </authorList>
    </citation>
    <scope>NUCLEOTIDE SEQUENCE [LARGE SCALE GENOMIC DNA]</scope>
    <source>
        <strain evidence="2 3">S1614a</strain>
    </source>
</reference>
<evidence type="ECO:0000256" key="1">
    <source>
        <dbReference type="SAM" id="Phobius"/>
    </source>
</evidence>
<name>A0A855NFK6_CAMHY</name>
<organism evidence="2 3">
    <name type="scientific">Campylobacter hyointestinalis subsp. hyointestinalis</name>
    <dbReference type="NCBI Taxonomy" id="91352"/>
    <lineage>
        <taxon>Bacteria</taxon>
        <taxon>Pseudomonadati</taxon>
        <taxon>Campylobacterota</taxon>
        <taxon>Epsilonproteobacteria</taxon>
        <taxon>Campylobacterales</taxon>
        <taxon>Campylobacteraceae</taxon>
        <taxon>Campylobacter</taxon>
    </lineage>
</organism>
<dbReference type="AlphaFoldDB" id="A0A855NFK6"/>
<dbReference type="Proteomes" id="UP000239685">
    <property type="component" value="Unassembled WGS sequence"/>
</dbReference>
<dbReference type="EMBL" id="NIQP01000002">
    <property type="protein sequence ID" value="PPB72362.1"/>
    <property type="molecule type" value="Genomic_DNA"/>
</dbReference>
<gene>
    <name evidence="2" type="ORF">CDQ78_02050</name>
</gene>
<protein>
    <submittedName>
        <fullName evidence="2">Uncharacterized protein</fullName>
    </submittedName>
</protein>
<comment type="caution">
    <text evidence="2">The sequence shown here is derived from an EMBL/GenBank/DDBJ whole genome shotgun (WGS) entry which is preliminary data.</text>
</comment>
<evidence type="ECO:0000313" key="3">
    <source>
        <dbReference type="Proteomes" id="UP000239685"/>
    </source>
</evidence>
<keyword evidence="1" id="KW-0472">Membrane</keyword>
<feature type="transmembrane region" description="Helical" evidence="1">
    <location>
        <begin position="28"/>
        <end position="47"/>
    </location>
</feature>
<dbReference type="RefSeq" id="WP_104119557.1">
    <property type="nucleotide sequence ID" value="NZ_NIQP01000002.1"/>
</dbReference>
<keyword evidence="1" id="KW-1133">Transmembrane helix</keyword>
<accession>A0A855NFK6</accession>
<evidence type="ECO:0000313" key="2">
    <source>
        <dbReference type="EMBL" id="PPB72362.1"/>
    </source>
</evidence>
<sequence length="82" mass="8517">MAFSATFFISSLLVSAPAAIAPKYLLISVATFVARAFALACLASAILMSFSPSFINTPFSASVAIFIVALPPDSKPVVSFVN</sequence>
<keyword evidence="1" id="KW-0812">Transmembrane</keyword>
<proteinExistence type="predicted"/>